<name>A0A6J4TND8_9ACTN</name>
<protein>
    <submittedName>
        <fullName evidence="2">4-hydroxy-tetrahydrodipicolinate reductase</fullName>
        <ecNumber evidence="2">1.17.1.8</ecNumber>
    </submittedName>
</protein>
<evidence type="ECO:0000256" key="1">
    <source>
        <dbReference type="SAM" id="MobiDB-lite"/>
    </source>
</evidence>
<dbReference type="GO" id="GO:0008839">
    <property type="term" value="F:4-hydroxy-tetrahydrodipicolinate reductase"/>
    <property type="evidence" value="ECO:0007669"/>
    <property type="project" value="UniProtKB-EC"/>
</dbReference>
<dbReference type="EMBL" id="CADCVS010000452">
    <property type="protein sequence ID" value="CAA9527125.1"/>
    <property type="molecule type" value="Genomic_DNA"/>
</dbReference>
<proteinExistence type="predicted"/>
<evidence type="ECO:0000313" key="2">
    <source>
        <dbReference type="EMBL" id="CAA9527125.1"/>
    </source>
</evidence>
<sequence length="50" mass="5752">RDPRRRRADAHPRAPHHGPLELRARRAARRAARGRAAGRADRRARRAARV</sequence>
<reference evidence="2" key="1">
    <citation type="submission" date="2020-02" db="EMBL/GenBank/DDBJ databases">
        <authorList>
            <person name="Meier V. D."/>
        </authorList>
    </citation>
    <scope>NUCLEOTIDE SEQUENCE</scope>
    <source>
        <strain evidence="2">AVDCRST_MAG30</strain>
    </source>
</reference>
<feature type="non-terminal residue" evidence="2">
    <location>
        <position position="50"/>
    </location>
</feature>
<organism evidence="2">
    <name type="scientific">uncultured Solirubrobacteraceae bacterium</name>
    <dbReference type="NCBI Taxonomy" id="1162706"/>
    <lineage>
        <taxon>Bacteria</taxon>
        <taxon>Bacillati</taxon>
        <taxon>Actinomycetota</taxon>
        <taxon>Thermoleophilia</taxon>
        <taxon>Solirubrobacterales</taxon>
        <taxon>Solirubrobacteraceae</taxon>
        <taxon>environmental samples</taxon>
    </lineage>
</organism>
<dbReference type="AlphaFoldDB" id="A0A6J4TND8"/>
<gene>
    <name evidence="2" type="ORF">AVDCRST_MAG30-3458</name>
</gene>
<accession>A0A6J4TND8</accession>
<keyword evidence="2" id="KW-0560">Oxidoreductase</keyword>
<dbReference type="EC" id="1.17.1.8" evidence="2"/>
<feature type="compositionally biased region" description="Basic residues" evidence="1">
    <location>
        <begin position="1"/>
        <end position="16"/>
    </location>
</feature>
<feature type="region of interest" description="Disordered" evidence="1">
    <location>
        <begin position="1"/>
        <end position="50"/>
    </location>
</feature>
<feature type="non-terminal residue" evidence="2">
    <location>
        <position position="1"/>
    </location>
</feature>